<dbReference type="PROSITE" id="PS51257">
    <property type="entry name" value="PROKAR_LIPOPROTEIN"/>
    <property type="match status" value="1"/>
</dbReference>
<comment type="caution">
    <text evidence="7">The sequence shown here is derived from an EMBL/GenBank/DDBJ whole genome shotgun (WGS) entry which is preliminary data.</text>
</comment>
<name>A0ABT2RWD5_9FIRM</name>
<evidence type="ECO:0000313" key="8">
    <source>
        <dbReference type="Proteomes" id="UP001652461"/>
    </source>
</evidence>
<dbReference type="PRINTS" id="PR00337">
    <property type="entry name" value="LEUILEVALBP"/>
</dbReference>
<evidence type="ECO:0000256" key="2">
    <source>
        <dbReference type="ARBA" id="ARBA00022448"/>
    </source>
</evidence>
<dbReference type="EMBL" id="JAOQKC010000007">
    <property type="protein sequence ID" value="MCU6696629.1"/>
    <property type="molecule type" value="Genomic_DNA"/>
</dbReference>
<evidence type="ECO:0000256" key="4">
    <source>
        <dbReference type="ARBA" id="ARBA00022970"/>
    </source>
</evidence>
<protein>
    <submittedName>
        <fullName evidence="7">ABC transporter substrate-binding protein</fullName>
    </submittedName>
</protein>
<accession>A0ABT2RWD5</accession>
<evidence type="ECO:0000256" key="5">
    <source>
        <dbReference type="SAM" id="SignalP"/>
    </source>
</evidence>
<dbReference type="PANTHER" id="PTHR30483:SF6">
    <property type="entry name" value="PERIPLASMIC BINDING PROTEIN OF ABC TRANSPORTER FOR NATURAL AMINO ACIDS"/>
    <property type="match status" value="1"/>
</dbReference>
<evidence type="ECO:0000256" key="1">
    <source>
        <dbReference type="ARBA" id="ARBA00010062"/>
    </source>
</evidence>
<proteinExistence type="inferred from homology"/>
<keyword evidence="3 5" id="KW-0732">Signal</keyword>
<reference evidence="7 8" key="1">
    <citation type="journal article" date="2021" name="ISME Commun">
        <title>Automated analysis of genomic sequences facilitates high-throughput and comprehensive description of bacteria.</title>
        <authorList>
            <person name="Hitch T.C.A."/>
        </authorList>
    </citation>
    <scope>NUCLEOTIDE SEQUENCE [LARGE SCALE GENOMIC DNA]</scope>
    <source>
        <strain evidence="7 8">Sanger_04</strain>
    </source>
</reference>
<dbReference type="InterPro" id="IPR051010">
    <property type="entry name" value="BCAA_transport"/>
</dbReference>
<dbReference type="PANTHER" id="PTHR30483">
    <property type="entry name" value="LEUCINE-SPECIFIC-BINDING PROTEIN"/>
    <property type="match status" value="1"/>
</dbReference>
<dbReference type="Gene3D" id="3.40.50.2300">
    <property type="match status" value="2"/>
</dbReference>
<sequence>MMKKALSLLLAGSMVFSLAACGGSKDTAGTTTDSTAASSDAAGSDTFKIGATGPITGGAAIYGNAVKNGIQIAVDEINEAGGIGGYQIDYNFQDDEHDAEKAVNAYNNLKDWGMQVLIGTTTSAPCIAVVEKTHADNMFQITPSGTAVECVQYDNAYRMCFSDPTQGTESAKYIGENGMAQKVAVIYDSSDVYSTGIYEAFAAEAANQPFEIVSVEAFTADAKTDFSVQVQKSKDAGADLLFMPFYYTEASLVLAECNKQGYEPTFFGCDGMDGILGVENFDTALAEGLTFLAPFVAKSEDEQVQNFVSKYEADYGETPNQFAADAYDCVYVVKAAIEAAGATPDMSVSDLCDAMKEAMTSVSYSGITGKDITWGEDGEPNKAPLVVKVVDGEYTEL</sequence>
<dbReference type="InterPro" id="IPR028082">
    <property type="entry name" value="Peripla_BP_I"/>
</dbReference>
<feature type="domain" description="Leucine-binding protein" evidence="6">
    <location>
        <begin position="47"/>
        <end position="392"/>
    </location>
</feature>
<organism evidence="7 8">
    <name type="scientific">Laedolimicola ammoniilytica</name>
    <dbReference type="NCBI Taxonomy" id="2981771"/>
    <lineage>
        <taxon>Bacteria</taxon>
        <taxon>Bacillati</taxon>
        <taxon>Bacillota</taxon>
        <taxon>Clostridia</taxon>
        <taxon>Lachnospirales</taxon>
        <taxon>Lachnospiraceae</taxon>
        <taxon>Laedolimicola</taxon>
    </lineage>
</organism>
<feature type="signal peptide" evidence="5">
    <location>
        <begin position="1"/>
        <end position="19"/>
    </location>
</feature>
<keyword evidence="4" id="KW-0029">Amino-acid transport</keyword>
<evidence type="ECO:0000256" key="3">
    <source>
        <dbReference type="ARBA" id="ARBA00022729"/>
    </source>
</evidence>
<dbReference type="SUPFAM" id="SSF53822">
    <property type="entry name" value="Periplasmic binding protein-like I"/>
    <property type="match status" value="1"/>
</dbReference>
<dbReference type="InterPro" id="IPR028081">
    <property type="entry name" value="Leu-bd"/>
</dbReference>
<evidence type="ECO:0000259" key="6">
    <source>
        <dbReference type="Pfam" id="PF13458"/>
    </source>
</evidence>
<dbReference type="CDD" id="cd06347">
    <property type="entry name" value="PBP1_ABC_LivK_ligand_binding-like"/>
    <property type="match status" value="1"/>
</dbReference>
<gene>
    <name evidence="7" type="ORF">OCV63_06930</name>
</gene>
<evidence type="ECO:0000313" key="7">
    <source>
        <dbReference type="EMBL" id="MCU6696629.1"/>
    </source>
</evidence>
<dbReference type="Pfam" id="PF13458">
    <property type="entry name" value="Peripla_BP_6"/>
    <property type="match status" value="1"/>
</dbReference>
<dbReference type="RefSeq" id="WP_158363079.1">
    <property type="nucleotide sequence ID" value="NZ_JAOQKC010000007.1"/>
</dbReference>
<comment type="similarity">
    <text evidence="1">Belongs to the leucine-binding protein family.</text>
</comment>
<dbReference type="InterPro" id="IPR000709">
    <property type="entry name" value="Leu_Ile_Val-bd"/>
</dbReference>
<keyword evidence="2" id="KW-0813">Transport</keyword>
<dbReference type="Proteomes" id="UP001652461">
    <property type="component" value="Unassembled WGS sequence"/>
</dbReference>
<feature type="chain" id="PRO_5047056884" evidence="5">
    <location>
        <begin position="20"/>
        <end position="397"/>
    </location>
</feature>
<keyword evidence="8" id="KW-1185">Reference proteome</keyword>